<dbReference type="Proteomes" id="UP001233172">
    <property type="component" value="Unassembled WGS sequence"/>
</dbReference>
<evidence type="ECO:0000313" key="2">
    <source>
        <dbReference type="Proteomes" id="UP001233172"/>
    </source>
</evidence>
<reference evidence="1" key="1">
    <citation type="journal article" date="2023" name="PLoS Negl. Trop. Dis.">
        <title>A genome sequence for Biomphalaria pfeifferi, the major vector snail for the human-infecting parasite Schistosoma mansoni.</title>
        <authorList>
            <person name="Bu L."/>
            <person name="Lu L."/>
            <person name="Laidemitt M.R."/>
            <person name="Zhang S.M."/>
            <person name="Mutuku M."/>
            <person name="Mkoji G."/>
            <person name="Steinauer M."/>
            <person name="Loker E.S."/>
        </authorList>
    </citation>
    <scope>NUCLEOTIDE SEQUENCE</scope>
    <source>
        <strain evidence="1">KasaAsao</strain>
    </source>
</reference>
<reference evidence="1" key="2">
    <citation type="submission" date="2023-04" db="EMBL/GenBank/DDBJ databases">
        <authorList>
            <person name="Bu L."/>
            <person name="Lu L."/>
            <person name="Laidemitt M.R."/>
            <person name="Zhang S.M."/>
            <person name="Mutuku M."/>
            <person name="Mkoji G."/>
            <person name="Steinauer M."/>
            <person name="Loker E.S."/>
        </authorList>
    </citation>
    <scope>NUCLEOTIDE SEQUENCE</scope>
    <source>
        <strain evidence="1">KasaAsao</strain>
        <tissue evidence="1">Whole Snail</tissue>
    </source>
</reference>
<proteinExistence type="predicted"/>
<name>A0AAD8BUA1_BIOPF</name>
<comment type="caution">
    <text evidence="1">The sequence shown here is derived from an EMBL/GenBank/DDBJ whole genome shotgun (WGS) entry which is preliminary data.</text>
</comment>
<keyword evidence="2" id="KW-1185">Reference proteome</keyword>
<gene>
    <name evidence="1" type="ORF">Bpfe_010157</name>
</gene>
<protein>
    <submittedName>
        <fullName evidence="1">Uncharacterized protein</fullName>
    </submittedName>
</protein>
<organism evidence="1 2">
    <name type="scientific">Biomphalaria pfeifferi</name>
    <name type="common">Bloodfluke planorb</name>
    <name type="synonym">Freshwater snail</name>
    <dbReference type="NCBI Taxonomy" id="112525"/>
    <lineage>
        <taxon>Eukaryota</taxon>
        <taxon>Metazoa</taxon>
        <taxon>Spiralia</taxon>
        <taxon>Lophotrochozoa</taxon>
        <taxon>Mollusca</taxon>
        <taxon>Gastropoda</taxon>
        <taxon>Heterobranchia</taxon>
        <taxon>Euthyneura</taxon>
        <taxon>Panpulmonata</taxon>
        <taxon>Hygrophila</taxon>
        <taxon>Lymnaeoidea</taxon>
        <taxon>Planorbidae</taxon>
        <taxon>Biomphalaria</taxon>
    </lineage>
</organism>
<accession>A0AAD8BUA1</accession>
<sequence>MLPVSIEKPSGDVAGLQVYRPLIGNENLLRDGNCEANTVQERLLDCVHISSEKWKTYSNMEPGKIALSRGATSLYYEANRKRILVLKTIMTTM</sequence>
<dbReference type="AlphaFoldDB" id="A0AAD8BUA1"/>
<evidence type="ECO:0000313" key="1">
    <source>
        <dbReference type="EMBL" id="KAK0060323.1"/>
    </source>
</evidence>
<dbReference type="EMBL" id="JASAOG010000036">
    <property type="protein sequence ID" value="KAK0060323.1"/>
    <property type="molecule type" value="Genomic_DNA"/>
</dbReference>